<evidence type="ECO:0000259" key="1">
    <source>
        <dbReference type="PROSITE" id="PS51832"/>
    </source>
</evidence>
<dbReference type="SUPFAM" id="SSF109604">
    <property type="entry name" value="HD-domain/PDEase-like"/>
    <property type="match status" value="1"/>
</dbReference>
<dbReference type="Gene3D" id="1.10.3210.10">
    <property type="entry name" value="Hypothetical protein af1432"/>
    <property type="match status" value="1"/>
</dbReference>
<reference evidence="2" key="1">
    <citation type="submission" date="2022-08" db="EMBL/GenBank/DDBJ databases">
        <title>Alicyclobacillus fastidiosus DSM 17978, complete genome.</title>
        <authorList>
            <person name="Wang Q."/>
            <person name="Cai R."/>
            <person name="Wang Z."/>
        </authorList>
    </citation>
    <scope>NUCLEOTIDE SEQUENCE</scope>
    <source>
        <strain evidence="2">DSM 17978</strain>
    </source>
</reference>
<proteinExistence type="predicted"/>
<name>A0ABY6ZLE9_9BACL</name>
<organism evidence="2 3">
    <name type="scientific">Alicyclobacillus fastidiosus</name>
    <dbReference type="NCBI Taxonomy" id="392011"/>
    <lineage>
        <taxon>Bacteria</taxon>
        <taxon>Bacillati</taxon>
        <taxon>Bacillota</taxon>
        <taxon>Bacilli</taxon>
        <taxon>Bacillales</taxon>
        <taxon>Alicyclobacillaceae</taxon>
        <taxon>Alicyclobacillus</taxon>
    </lineage>
</organism>
<protein>
    <submittedName>
        <fullName evidence="2">HD-GYP domain-containing protein</fullName>
    </submittedName>
</protein>
<evidence type="ECO:0000313" key="2">
    <source>
        <dbReference type="EMBL" id="WAH43011.1"/>
    </source>
</evidence>
<feature type="domain" description="HD-GYP" evidence="1">
    <location>
        <begin position="119"/>
        <end position="311"/>
    </location>
</feature>
<dbReference type="InterPro" id="IPR037522">
    <property type="entry name" value="HD_GYP_dom"/>
</dbReference>
<dbReference type="PANTHER" id="PTHR45228:SF1">
    <property type="entry name" value="CYCLIC DI-GMP PHOSPHODIESTERASE TM_0186"/>
    <property type="match status" value="1"/>
</dbReference>
<evidence type="ECO:0000313" key="3">
    <source>
        <dbReference type="Proteomes" id="UP001164761"/>
    </source>
</evidence>
<dbReference type="PANTHER" id="PTHR45228">
    <property type="entry name" value="CYCLIC DI-GMP PHOSPHODIESTERASE TM_0186-RELATED"/>
    <property type="match status" value="1"/>
</dbReference>
<dbReference type="InterPro" id="IPR003607">
    <property type="entry name" value="HD/PDEase_dom"/>
</dbReference>
<dbReference type="PROSITE" id="PS51832">
    <property type="entry name" value="HD_GYP"/>
    <property type="match status" value="1"/>
</dbReference>
<dbReference type="Proteomes" id="UP001164761">
    <property type="component" value="Chromosome"/>
</dbReference>
<dbReference type="CDD" id="cd00077">
    <property type="entry name" value="HDc"/>
    <property type="match status" value="1"/>
</dbReference>
<dbReference type="EMBL" id="CP104067">
    <property type="protein sequence ID" value="WAH43011.1"/>
    <property type="molecule type" value="Genomic_DNA"/>
</dbReference>
<gene>
    <name evidence="2" type="ORF">NZD89_06240</name>
</gene>
<accession>A0ABY6ZLE9</accession>
<keyword evidence="3" id="KW-1185">Reference proteome</keyword>
<dbReference type="InterPro" id="IPR052020">
    <property type="entry name" value="Cyclic_di-GMP/3'3'-cGAMP_PDE"/>
</dbReference>
<dbReference type="SMART" id="SM00471">
    <property type="entry name" value="HDc"/>
    <property type="match status" value="1"/>
</dbReference>
<sequence length="311" mass="34905">MTGVKQPNWLRFIPSGDAIERAETDHTVVSLLSSRNGTEVIHHELQSGCSWAIAPQKDWNELETVYLLSGKLRYASGDLQGILRPGDTLSCEPASEFIIFTAVEQTSFLYICSNYVFHHYSESTRQFYKLAIEIAEKDGYTAQHCERIRRLSVLIGEKMGLSTTELFSLSYGAFFHDIGKINVPDEILLKPGRLSPEEFDIIKQHTIYGRDILNSSPLPYLAQGSYIAEQHHERYDGSGYPYALKGDQISIGAAIVAVVDSYDAMISNRPYQGAKSKSAAIEEILSLRGKLYHPRVVDTFLEAIREYTDPA</sequence>
<dbReference type="Pfam" id="PF13487">
    <property type="entry name" value="HD_5"/>
    <property type="match status" value="1"/>
</dbReference>
<dbReference type="RefSeq" id="WP_268006888.1">
    <property type="nucleotide sequence ID" value="NZ_BSUT01000001.1"/>
</dbReference>